<feature type="transmembrane region" description="Helical" evidence="1">
    <location>
        <begin position="81"/>
        <end position="99"/>
    </location>
</feature>
<proteinExistence type="predicted"/>
<keyword evidence="1" id="KW-0812">Transmembrane</keyword>
<keyword evidence="1" id="KW-1133">Transmembrane helix</keyword>
<evidence type="ECO:0000313" key="2">
    <source>
        <dbReference type="EMBL" id="CAD9370271.1"/>
    </source>
</evidence>
<sequence>MDIIGTASVIADLSYVQSLWMENNVPVNIRVTKFAVLGAKIGRLMRVLRVQKHFVWFLQLFFDKVNHVDLKNLSDRVGEVLSVRIAILILVLVIVTPLLQHVNHDYSPSVFSLSMRATLDAGVNSSASWTEILAKWKDLFDEMRLDLISVKLKLDEDSCPTDNDPRASYSQGFCRWEWHTNR</sequence>
<protein>
    <submittedName>
        <fullName evidence="2">Uncharacterized protein</fullName>
    </submittedName>
</protein>
<organism evidence="2">
    <name type="scientific">Octactis speculum</name>
    <dbReference type="NCBI Taxonomy" id="3111310"/>
    <lineage>
        <taxon>Eukaryota</taxon>
        <taxon>Sar</taxon>
        <taxon>Stramenopiles</taxon>
        <taxon>Ochrophyta</taxon>
        <taxon>Dictyochophyceae</taxon>
        <taxon>Dictyochales</taxon>
        <taxon>Dictyochaceae</taxon>
        <taxon>Octactis</taxon>
    </lineage>
</organism>
<evidence type="ECO:0000256" key="1">
    <source>
        <dbReference type="SAM" id="Phobius"/>
    </source>
</evidence>
<dbReference type="AlphaFoldDB" id="A0A7S2F3V5"/>
<keyword evidence="1" id="KW-0472">Membrane</keyword>
<accession>A0A7S2F3V5</accession>
<name>A0A7S2F3V5_9STRA</name>
<gene>
    <name evidence="2" type="ORF">DSPE1174_LOCUS757</name>
</gene>
<dbReference type="EMBL" id="HBGS01001404">
    <property type="protein sequence ID" value="CAD9370271.1"/>
    <property type="molecule type" value="Transcribed_RNA"/>
</dbReference>
<reference evidence="2" key="1">
    <citation type="submission" date="2021-01" db="EMBL/GenBank/DDBJ databases">
        <authorList>
            <person name="Corre E."/>
            <person name="Pelletier E."/>
            <person name="Niang G."/>
            <person name="Scheremetjew M."/>
            <person name="Finn R."/>
            <person name="Kale V."/>
            <person name="Holt S."/>
            <person name="Cochrane G."/>
            <person name="Meng A."/>
            <person name="Brown T."/>
            <person name="Cohen L."/>
        </authorList>
    </citation>
    <scope>NUCLEOTIDE SEQUENCE</scope>
    <source>
        <strain evidence="2">CCMP1381</strain>
    </source>
</reference>